<keyword evidence="2 3" id="KW-0175">Coiled coil</keyword>
<organism evidence="5 6">
    <name type="scientific">Haplochromis burtoni</name>
    <name type="common">Burton's mouthbrooder</name>
    <name type="synonym">Chromis burtoni</name>
    <dbReference type="NCBI Taxonomy" id="8153"/>
    <lineage>
        <taxon>Eukaryota</taxon>
        <taxon>Metazoa</taxon>
        <taxon>Chordata</taxon>
        <taxon>Craniata</taxon>
        <taxon>Vertebrata</taxon>
        <taxon>Euteleostomi</taxon>
        <taxon>Actinopterygii</taxon>
        <taxon>Neopterygii</taxon>
        <taxon>Teleostei</taxon>
        <taxon>Neoteleostei</taxon>
        <taxon>Acanthomorphata</taxon>
        <taxon>Ovalentaria</taxon>
        <taxon>Cichlomorphae</taxon>
        <taxon>Cichliformes</taxon>
        <taxon>Cichlidae</taxon>
        <taxon>African cichlids</taxon>
        <taxon>Pseudocrenilabrinae</taxon>
        <taxon>Haplochromini</taxon>
        <taxon>Haplochromis</taxon>
    </lineage>
</organism>
<reference evidence="5" key="2">
    <citation type="submission" date="2025-09" db="UniProtKB">
        <authorList>
            <consortium name="Ensembl"/>
        </authorList>
    </citation>
    <scope>IDENTIFICATION</scope>
</reference>
<dbReference type="InterPro" id="IPR007327">
    <property type="entry name" value="TPD52"/>
</dbReference>
<feature type="coiled-coil region" evidence="3">
    <location>
        <begin position="104"/>
        <end position="145"/>
    </location>
</feature>
<evidence type="ECO:0000256" key="4">
    <source>
        <dbReference type="SAM" id="MobiDB-lite"/>
    </source>
</evidence>
<dbReference type="Ensembl" id="ENSHBUT00000032922.1">
    <property type="protein sequence ID" value="ENSHBUP00000013369.1"/>
    <property type="gene ID" value="ENSHBUG00000015150.1"/>
</dbReference>
<dbReference type="AlphaFoldDB" id="A0A3Q2VPM3"/>
<feature type="region of interest" description="Disordered" evidence="4">
    <location>
        <begin position="1"/>
        <end position="21"/>
    </location>
</feature>
<dbReference type="Pfam" id="PF04201">
    <property type="entry name" value="TPD52"/>
    <property type="match status" value="1"/>
</dbReference>
<dbReference type="GO" id="GO:0005737">
    <property type="term" value="C:cytoplasm"/>
    <property type="evidence" value="ECO:0007669"/>
    <property type="project" value="TreeGrafter"/>
</dbReference>
<protein>
    <submittedName>
        <fullName evidence="5">Tpd52 like 1</fullName>
    </submittedName>
</protein>
<reference evidence="5" key="1">
    <citation type="submission" date="2025-08" db="UniProtKB">
        <authorList>
            <consortium name="Ensembl"/>
        </authorList>
    </citation>
    <scope>IDENTIFICATION</scope>
</reference>
<accession>A0A3Q2VPM3</accession>
<dbReference type="Proteomes" id="UP000264840">
    <property type="component" value="Unplaced"/>
</dbReference>
<sequence>METRQQGLNQGKLYPSDEESLRKSSYGFTSVVQNGENLTEWGKTSPSGDSRWGHTSVSDTWATSTAWDMQLDSTERGHLTAGFLDSEPLREADEDFVSDVNLSASMTEEEREEIQQELAKLEEEIGTLRQVLSSKEKQHAELKQKLGITPLSELKTNFSRGWHDMQSSVAYKKTSETLSTAGQRTSAAFSTLGSTITRKIGDMRYRLMVTCSLNFLLHTCQTALTVTVVVCKPCGHSHPMNLVVLWTHGVAFCDTRSANGFKHRLDKLFQMSKVILPLQ</sequence>
<keyword evidence="6" id="KW-1185">Reference proteome</keyword>
<dbReference type="PANTHER" id="PTHR19307:SF8">
    <property type="entry name" value="TUMOR PROTEIN D53"/>
    <property type="match status" value="1"/>
</dbReference>
<dbReference type="GeneTree" id="ENSGT00940000159202"/>
<evidence type="ECO:0000256" key="1">
    <source>
        <dbReference type="ARBA" id="ARBA00005702"/>
    </source>
</evidence>
<evidence type="ECO:0000313" key="6">
    <source>
        <dbReference type="Proteomes" id="UP000264840"/>
    </source>
</evidence>
<evidence type="ECO:0000256" key="2">
    <source>
        <dbReference type="ARBA" id="ARBA00023054"/>
    </source>
</evidence>
<dbReference type="PANTHER" id="PTHR19307">
    <property type="entry name" value="TUMOR PROTEIN D52"/>
    <property type="match status" value="1"/>
</dbReference>
<name>A0A3Q2VPM3_HAPBU</name>
<dbReference type="STRING" id="8153.ENSHBUP00000013369"/>
<comment type="similarity">
    <text evidence="1">Belongs to the TPD52 family.</text>
</comment>
<evidence type="ECO:0000313" key="5">
    <source>
        <dbReference type="Ensembl" id="ENSHBUP00000013369.1"/>
    </source>
</evidence>
<dbReference type="GO" id="GO:2001235">
    <property type="term" value="P:positive regulation of apoptotic signaling pathway"/>
    <property type="evidence" value="ECO:0007669"/>
    <property type="project" value="TreeGrafter"/>
</dbReference>
<proteinExistence type="inferred from homology"/>
<feature type="region of interest" description="Disordered" evidence="4">
    <location>
        <begin position="36"/>
        <end position="56"/>
    </location>
</feature>
<evidence type="ECO:0000256" key="3">
    <source>
        <dbReference type="SAM" id="Coils"/>
    </source>
</evidence>